<evidence type="ECO:0000256" key="3">
    <source>
        <dbReference type="ARBA" id="ARBA00023125"/>
    </source>
</evidence>
<comment type="caution">
    <text evidence="6">The sequence shown here is derived from an EMBL/GenBank/DDBJ whole genome shotgun (WGS) entry which is preliminary data.</text>
</comment>
<evidence type="ECO:0000313" key="7">
    <source>
        <dbReference type="Proteomes" id="UP000181884"/>
    </source>
</evidence>
<dbReference type="GO" id="GO:0003677">
    <property type="term" value="F:DNA binding"/>
    <property type="evidence" value="ECO:0007669"/>
    <property type="project" value="UniProtKB-KW"/>
</dbReference>
<organism evidence="6 7">
    <name type="scientific">Enterococcus canis</name>
    <dbReference type="NCBI Taxonomy" id="214095"/>
    <lineage>
        <taxon>Bacteria</taxon>
        <taxon>Bacillati</taxon>
        <taxon>Bacillota</taxon>
        <taxon>Bacilli</taxon>
        <taxon>Lactobacillales</taxon>
        <taxon>Enterococcaceae</taxon>
        <taxon>Enterococcus</taxon>
    </lineage>
</organism>
<accession>A0A1L8RJT7</accession>
<dbReference type="Pfam" id="PF07702">
    <property type="entry name" value="UTRA"/>
    <property type="match status" value="1"/>
</dbReference>
<gene>
    <name evidence="6" type="ORF">RU97_GL000274</name>
</gene>
<keyword evidence="1" id="KW-0678">Repressor</keyword>
<dbReference type="Pfam" id="PF00392">
    <property type="entry name" value="GntR"/>
    <property type="match status" value="1"/>
</dbReference>
<dbReference type="PROSITE" id="PS50949">
    <property type="entry name" value="HTH_GNTR"/>
    <property type="match status" value="1"/>
</dbReference>
<dbReference type="Gene3D" id="1.10.10.10">
    <property type="entry name" value="Winged helix-like DNA-binding domain superfamily/Winged helix DNA-binding domain"/>
    <property type="match status" value="1"/>
</dbReference>
<dbReference type="PANTHER" id="PTHR44846">
    <property type="entry name" value="MANNOSYL-D-GLYCERATE TRANSPORT/METABOLISM SYSTEM REPRESSOR MNGR-RELATED"/>
    <property type="match status" value="1"/>
</dbReference>
<dbReference type="InterPro" id="IPR036388">
    <property type="entry name" value="WH-like_DNA-bd_sf"/>
</dbReference>
<protein>
    <recommendedName>
        <fullName evidence="5">HTH gntR-type domain-containing protein</fullName>
    </recommendedName>
</protein>
<dbReference type="AlphaFoldDB" id="A0A1L8RJT7"/>
<name>A0A1L8RJT7_9ENTE</name>
<feature type="domain" description="HTH gntR-type" evidence="5">
    <location>
        <begin position="1"/>
        <end position="69"/>
    </location>
</feature>
<keyword evidence="7" id="KW-1185">Reference proteome</keyword>
<dbReference type="RefSeq" id="WP_067391897.1">
    <property type="nucleotide sequence ID" value="NZ_JXKH01000001.1"/>
</dbReference>
<dbReference type="PRINTS" id="PR00035">
    <property type="entry name" value="HTHGNTR"/>
</dbReference>
<dbReference type="GO" id="GO:0045892">
    <property type="term" value="P:negative regulation of DNA-templated transcription"/>
    <property type="evidence" value="ECO:0007669"/>
    <property type="project" value="TreeGrafter"/>
</dbReference>
<dbReference type="SUPFAM" id="SSF46785">
    <property type="entry name" value="Winged helix' DNA-binding domain"/>
    <property type="match status" value="1"/>
</dbReference>
<dbReference type="SMART" id="SM00866">
    <property type="entry name" value="UTRA"/>
    <property type="match status" value="1"/>
</dbReference>
<dbReference type="SMART" id="SM00345">
    <property type="entry name" value="HTH_GNTR"/>
    <property type="match status" value="1"/>
</dbReference>
<dbReference type="EMBL" id="JXKH01000001">
    <property type="protein sequence ID" value="OJG20041.1"/>
    <property type="molecule type" value="Genomic_DNA"/>
</dbReference>
<dbReference type="InterPro" id="IPR028978">
    <property type="entry name" value="Chorismate_lyase_/UTRA_dom_sf"/>
</dbReference>
<dbReference type="FunFam" id="3.40.1410.10:FF:000008">
    <property type="entry name" value="Transcriptional regulator, GntR family"/>
    <property type="match status" value="1"/>
</dbReference>
<keyword evidence="2" id="KW-0805">Transcription regulation</keyword>
<reference evidence="6 7" key="1">
    <citation type="submission" date="2014-12" db="EMBL/GenBank/DDBJ databases">
        <title>Draft genome sequences of 29 type strains of Enterococci.</title>
        <authorList>
            <person name="Zhong Z."/>
            <person name="Sun Z."/>
            <person name="Liu W."/>
            <person name="Zhang W."/>
            <person name="Zhang H."/>
        </authorList>
    </citation>
    <scope>NUCLEOTIDE SEQUENCE [LARGE SCALE GENOMIC DNA]</scope>
    <source>
        <strain evidence="6 7">DSM 17029</strain>
    </source>
</reference>
<dbReference type="GO" id="GO:0003700">
    <property type="term" value="F:DNA-binding transcription factor activity"/>
    <property type="evidence" value="ECO:0007669"/>
    <property type="project" value="InterPro"/>
</dbReference>
<dbReference type="InterPro" id="IPR000524">
    <property type="entry name" value="Tscrpt_reg_HTH_GntR"/>
</dbReference>
<dbReference type="Proteomes" id="UP000181884">
    <property type="component" value="Unassembled WGS sequence"/>
</dbReference>
<evidence type="ECO:0000259" key="5">
    <source>
        <dbReference type="PROSITE" id="PS50949"/>
    </source>
</evidence>
<dbReference type="Gene3D" id="3.40.1410.10">
    <property type="entry name" value="Chorismate lyase-like"/>
    <property type="match status" value="1"/>
</dbReference>
<evidence type="ECO:0000256" key="2">
    <source>
        <dbReference type="ARBA" id="ARBA00023015"/>
    </source>
</evidence>
<dbReference type="PANTHER" id="PTHR44846:SF5">
    <property type="entry name" value="HTH-TYPE TRANSCRIPTIONAL REGULATOR GMUR"/>
    <property type="match status" value="1"/>
</dbReference>
<dbReference type="STRING" id="214095.RU97_GL000274"/>
<dbReference type="InterPro" id="IPR036390">
    <property type="entry name" value="WH_DNA-bd_sf"/>
</dbReference>
<keyword evidence="3" id="KW-0238">DNA-binding</keyword>
<dbReference type="InterPro" id="IPR050679">
    <property type="entry name" value="Bact_HTH_transcr_reg"/>
</dbReference>
<evidence type="ECO:0000256" key="4">
    <source>
        <dbReference type="ARBA" id="ARBA00023163"/>
    </source>
</evidence>
<sequence length="241" mass="27896">MAYFQLIANELRKKIISGEYPKDSRLPRQSELAALFQTSRVTIQKALNTLQMEGLIEGRQGSGSYVKGPESVYDYDASIYGGMTKKLGHLGKLRNQIISFGVSFPNEREQEKLRLQKNDPIYDIVRLRIFEDEPLALEYTVMPVLLIPGITEEVLKSSIYRYINEQLQLQLGQSHRRIKADRPDQYDQQYLACQANDPVLEIEQTVYLENGQPFEYSQTRHRYDKGDITVTNKVSRHVYNL</sequence>
<evidence type="ECO:0000256" key="1">
    <source>
        <dbReference type="ARBA" id="ARBA00022491"/>
    </source>
</evidence>
<evidence type="ECO:0000313" key="6">
    <source>
        <dbReference type="EMBL" id="OJG20041.1"/>
    </source>
</evidence>
<keyword evidence="4" id="KW-0804">Transcription</keyword>
<dbReference type="SUPFAM" id="SSF64288">
    <property type="entry name" value="Chorismate lyase-like"/>
    <property type="match status" value="1"/>
</dbReference>
<dbReference type="InterPro" id="IPR011663">
    <property type="entry name" value="UTRA"/>
</dbReference>
<dbReference type="CDD" id="cd07377">
    <property type="entry name" value="WHTH_GntR"/>
    <property type="match status" value="1"/>
</dbReference>
<proteinExistence type="predicted"/>